<evidence type="ECO:0000313" key="1">
    <source>
        <dbReference type="EMBL" id="KAF6134838.1"/>
    </source>
</evidence>
<dbReference type="Proteomes" id="UP000541444">
    <property type="component" value="Unassembled WGS sequence"/>
</dbReference>
<dbReference type="AlphaFoldDB" id="A0A7J7KWY3"/>
<comment type="caution">
    <text evidence="1">The sequence shown here is derived from an EMBL/GenBank/DDBJ whole genome shotgun (WGS) entry which is preliminary data.</text>
</comment>
<evidence type="ECO:0000313" key="2">
    <source>
        <dbReference type="Proteomes" id="UP000541444"/>
    </source>
</evidence>
<sequence length="78" mass="8527">SSSLAHLGSNLGLGDPRLLFTSVVVGAADFGHGERVAFPSFVAILGRHSLPSSAVLFPVWVCCVIDIWKIGFRWWWCL</sequence>
<reference evidence="1 2" key="1">
    <citation type="journal article" date="2020" name="IScience">
        <title>Genome Sequencing of the Endangered Kingdonia uniflora (Circaeasteraceae, Ranunculales) Reveals Potential Mechanisms of Evolutionary Specialization.</title>
        <authorList>
            <person name="Sun Y."/>
            <person name="Deng T."/>
            <person name="Zhang A."/>
            <person name="Moore M.J."/>
            <person name="Landis J.B."/>
            <person name="Lin N."/>
            <person name="Zhang H."/>
            <person name="Zhang X."/>
            <person name="Huang J."/>
            <person name="Zhang X."/>
            <person name="Sun H."/>
            <person name="Wang H."/>
        </authorList>
    </citation>
    <scope>NUCLEOTIDE SEQUENCE [LARGE SCALE GENOMIC DNA]</scope>
    <source>
        <strain evidence="1">TB1705</strain>
        <tissue evidence="1">Leaf</tissue>
    </source>
</reference>
<keyword evidence="2" id="KW-1185">Reference proteome</keyword>
<accession>A0A7J7KWY3</accession>
<organism evidence="1 2">
    <name type="scientific">Kingdonia uniflora</name>
    <dbReference type="NCBI Taxonomy" id="39325"/>
    <lineage>
        <taxon>Eukaryota</taxon>
        <taxon>Viridiplantae</taxon>
        <taxon>Streptophyta</taxon>
        <taxon>Embryophyta</taxon>
        <taxon>Tracheophyta</taxon>
        <taxon>Spermatophyta</taxon>
        <taxon>Magnoliopsida</taxon>
        <taxon>Ranunculales</taxon>
        <taxon>Circaeasteraceae</taxon>
        <taxon>Kingdonia</taxon>
    </lineage>
</organism>
<feature type="non-terminal residue" evidence="1">
    <location>
        <position position="1"/>
    </location>
</feature>
<protein>
    <submittedName>
        <fullName evidence="1">Uncharacterized protein</fullName>
    </submittedName>
</protein>
<proteinExistence type="predicted"/>
<dbReference type="EMBL" id="JACGCM010002827">
    <property type="protein sequence ID" value="KAF6134838.1"/>
    <property type="molecule type" value="Genomic_DNA"/>
</dbReference>
<name>A0A7J7KWY3_9MAGN</name>
<gene>
    <name evidence="1" type="ORF">GIB67_002239</name>
</gene>
<feature type="non-terminal residue" evidence="1">
    <location>
        <position position="78"/>
    </location>
</feature>